<feature type="compositionally biased region" description="Basic residues" evidence="1">
    <location>
        <begin position="377"/>
        <end position="387"/>
    </location>
</feature>
<dbReference type="EMBL" id="CP003397">
    <property type="protein sequence ID" value="AFE54209.1"/>
    <property type="molecule type" value="Genomic_DNA"/>
</dbReference>
<gene>
    <name evidence="2" type="ORF">RTTH1527_01720</name>
</gene>
<dbReference type="InterPro" id="IPR020168">
    <property type="entry name" value="Uncharacterised_RP363/RP364"/>
</dbReference>
<name>A0ABM5MU60_RICTP</name>
<keyword evidence="3" id="KW-1185">Reference proteome</keyword>
<evidence type="ECO:0000313" key="2">
    <source>
        <dbReference type="EMBL" id="AFE54209.1"/>
    </source>
</evidence>
<evidence type="ECO:0000256" key="1">
    <source>
        <dbReference type="SAM" id="MobiDB-lite"/>
    </source>
</evidence>
<organism evidence="2 3">
    <name type="scientific">Rickettsia typhi str. TH1527</name>
    <dbReference type="NCBI Taxonomy" id="1003201"/>
    <lineage>
        <taxon>Bacteria</taxon>
        <taxon>Pseudomonadati</taxon>
        <taxon>Pseudomonadota</taxon>
        <taxon>Alphaproteobacteria</taxon>
        <taxon>Rickettsiales</taxon>
        <taxon>Rickettsiaceae</taxon>
        <taxon>Rickettsieae</taxon>
        <taxon>Rickettsia</taxon>
        <taxon>typhus group</taxon>
    </lineage>
</organism>
<proteinExistence type="predicted"/>
<reference evidence="2" key="1">
    <citation type="submission" date="2012-03" db="EMBL/GenBank/DDBJ databases">
        <authorList>
            <person name="Johnson S.L."/>
            <person name="Sims D."/>
            <person name="Han S."/>
            <person name="Bruce D.C."/>
            <person name="Dasch G.A."/>
        </authorList>
    </citation>
    <scope>NUCLEOTIDE SEQUENCE [LARGE SCALE GENOMIC DNA]</scope>
    <source>
        <strain evidence="2">TH1527</strain>
    </source>
</reference>
<evidence type="ECO:0000313" key="3">
    <source>
        <dbReference type="Proteomes" id="UP000007581"/>
    </source>
</evidence>
<sequence>MATKNKKEIVNNETKNLANLIIKEIGKENFDFGILKKMQQAFSTASKQKQREAFINILDTKLNKEQLHQLNQTIMQNADELMPDNDPNFVCRTTNNKVFQEILLLEAKRSGMQARFSDTGSLQSLDIKDITPEILDHYRVLQEKFYSKRNSKDSIDSRIAQSINFLLYAPLFRESDIYKKLGLKSAEIEREIQDPNGKYVKQLLDAKIGSYTHLYMEVKENNVHAGKEIEIASIIEKVMLKFEQDKKISLEGKRRDEITKYLSKSLEGASDYVLTFKKNDLVDVIYQGLDKGQTLWSKLVNHIGIKSYSISKENIKVVAQIINNKIKSYHTPLKIEVHDKLKQISKELNRLNNPVLPSEAQKVQVKSKKPPIAPKPGHLKKRDHRLC</sequence>
<dbReference type="RefSeq" id="WP_011190815.1">
    <property type="nucleotide sequence ID" value="NC_017066.1"/>
</dbReference>
<feature type="region of interest" description="Disordered" evidence="1">
    <location>
        <begin position="359"/>
        <end position="387"/>
    </location>
</feature>
<protein>
    <submittedName>
        <fullName evidence="2">Uncharacterized protein</fullName>
    </submittedName>
</protein>
<accession>A0ABM5MU60</accession>
<dbReference type="Pfam" id="PF17422">
    <property type="entry name" value="DUF5410"/>
    <property type="match status" value="1"/>
</dbReference>
<dbReference type="Proteomes" id="UP000007581">
    <property type="component" value="Chromosome"/>
</dbReference>